<dbReference type="EMBL" id="BAHE01000028">
    <property type="protein sequence ID" value="GAC01519.1"/>
    <property type="molecule type" value="Genomic_DNA"/>
</dbReference>
<dbReference type="InterPro" id="IPR023393">
    <property type="entry name" value="START-like_dom_sf"/>
</dbReference>
<dbReference type="PANTHER" id="PTHR33824">
    <property type="entry name" value="POLYKETIDE CYCLASE/DEHYDRASE AND LIPID TRANSPORT SUPERFAMILY PROTEIN"/>
    <property type="match status" value="1"/>
</dbReference>
<dbReference type="Gene3D" id="3.30.530.20">
    <property type="match status" value="1"/>
</dbReference>
<feature type="compositionally biased region" description="Basic residues" evidence="1">
    <location>
        <begin position="336"/>
        <end position="347"/>
    </location>
</feature>
<sequence>MTKSAGKSGEAASGGAGSSKVLQDAVQRLVGTATDKALSSVTSKVHNTSGRLAQYAEGGEGGLLSAVTGSEKRADGQTRLGSVLDGAKDKVMGTASDVKEAVTGGGKKGGKGKKFKLTNIVESIDVGVPVQLAYDQWTQFTDFPSFMKKVEQVEQVSDEKLQWKAKIFLSHRTWEATIIEQVPAERIVWRSKGAKGYVDGAVTFHDLTPDLTRIIVVLEYHPQGFFEKTGNLWRAQGRRARLELKNFQRHVMTDTVLHPDDVEGWPGEIRDGEVVESEDQTETGEDFEDEEDVEEDGDTDELEDEDTDLTDEDFDEDEDEDEDGAQDEDEDEGRTPPRRGRRPRKAAPARSTRSRQGVGR</sequence>
<gene>
    <name evidence="3" type="ORF">GONAM_28_00210</name>
</gene>
<dbReference type="RefSeq" id="WP_006867686.1">
    <property type="nucleotide sequence ID" value="NZ_BAHE01000028.1"/>
</dbReference>
<dbReference type="InterPro" id="IPR047137">
    <property type="entry name" value="ORF3"/>
</dbReference>
<feature type="compositionally biased region" description="Low complexity" evidence="1">
    <location>
        <begin position="348"/>
        <end position="360"/>
    </location>
</feature>
<feature type="compositionally biased region" description="Acidic residues" evidence="1">
    <location>
        <begin position="274"/>
        <end position="332"/>
    </location>
</feature>
<feature type="region of interest" description="Disordered" evidence="1">
    <location>
        <begin position="258"/>
        <end position="360"/>
    </location>
</feature>
<organism evidence="3 4">
    <name type="scientific">Gordonia namibiensis NBRC 108229</name>
    <dbReference type="NCBI Taxonomy" id="1208314"/>
    <lineage>
        <taxon>Bacteria</taxon>
        <taxon>Bacillati</taxon>
        <taxon>Actinomycetota</taxon>
        <taxon>Actinomycetes</taxon>
        <taxon>Mycobacteriales</taxon>
        <taxon>Gordoniaceae</taxon>
        <taxon>Gordonia</taxon>
    </lineage>
</organism>
<keyword evidence="4" id="KW-1185">Reference proteome</keyword>
<evidence type="ECO:0000313" key="3">
    <source>
        <dbReference type="EMBL" id="GAC01519.1"/>
    </source>
</evidence>
<dbReference type="Proteomes" id="UP000035058">
    <property type="component" value="Unassembled WGS sequence"/>
</dbReference>
<comment type="caution">
    <text evidence="3">The sequence shown here is derived from an EMBL/GenBank/DDBJ whole genome shotgun (WGS) entry which is preliminary data.</text>
</comment>
<dbReference type="PANTHER" id="PTHR33824:SF7">
    <property type="entry name" value="POLYKETIDE CYCLASE_DEHYDRASE AND LIPID TRANSPORT SUPERFAMILY PROTEIN"/>
    <property type="match status" value="1"/>
</dbReference>
<evidence type="ECO:0000313" key="4">
    <source>
        <dbReference type="Proteomes" id="UP000035058"/>
    </source>
</evidence>
<evidence type="ECO:0000259" key="2">
    <source>
        <dbReference type="Pfam" id="PF03364"/>
    </source>
</evidence>
<dbReference type="InterPro" id="IPR005031">
    <property type="entry name" value="COQ10_START"/>
</dbReference>
<dbReference type="AlphaFoldDB" id="K6VZ33"/>
<reference evidence="3 4" key="1">
    <citation type="submission" date="2012-08" db="EMBL/GenBank/DDBJ databases">
        <title>Whole genome shotgun sequence of Gordonia namibiensis NBRC 108229.</title>
        <authorList>
            <person name="Isaki-Nakamura S."/>
            <person name="Hosoyama A."/>
            <person name="Tsuchikane K."/>
            <person name="Katsumata H."/>
            <person name="Baba S."/>
            <person name="Yamazaki S."/>
            <person name="Fujita N."/>
        </authorList>
    </citation>
    <scope>NUCLEOTIDE SEQUENCE [LARGE SCALE GENOMIC DNA]</scope>
    <source>
        <strain evidence="3 4">NBRC 108229</strain>
    </source>
</reference>
<name>K6VZ33_9ACTN</name>
<protein>
    <recommendedName>
        <fullName evidence="2">Coenzyme Q-binding protein COQ10 START domain-containing protein</fullName>
    </recommendedName>
</protein>
<feature type="region of interest" description="Disordered" evidence="1">
    <location>
        <begin position="1"/>
        <end position="20"/>
    </location>
</feature>
<dbReference type="CDD" id="cd07817">
    <property type="entry name" value="SRPBCC_8"/>
    <property type="match status" value="1"/>
</dbReference>
<dbReference type="Pfam" id="PF03364">
    <property type="entry name" value="Polyketide_cyc"/>
    <property type="match status" value="1"/>
</dbReference>
<accession>K6VZ33</accession>
<dbReference type="SUPFAM" id="SSF55961">
    <property type="entry name" value="Bet v1-like"/>
    <property type="match status" value="1"/>
</dbReference>
<feature type="compositionally biased region" description="Low complexity" evidence="1">
    <location>
        <begin position="1"/>
        <end position="11"/>
    </location>
</feature>
<feature type="domain" description="Coenzyme Q-binding protein COQ10 START" evidence="2">
    <location>
        <begin position="126"/>
        <end position="247"/>
    </location>
</feature>
<evidence type="ECO:0000256" key="1">
    <source>
        <dbReference type="SAM" id="MobiDB-lite"/>
    </source>
</evidence>
<proteinExistence type="predicted"/>